<comment type="caution">
    <text evidence="2">The sequence shown here is derived from an EMBL/GenBank/DDBJ whole genome shotgun (WGS) entry which is preliminary data.</text>
</comment>
<dbReference type="EMBL" id="NMPR01000102">
    <property type="protein sequence ID" value="KAA8630497.1"/>
    <property type="molecule type" value="Genomic_DNA"/>
</dbReference>
<evidence type="ECO:0000256" key="1">
    <source>
        <dbReference type="SAM" id="SignalP"/>
    </source>
</evidence>
<accession>A0A8S8ZIK9</accession>
<organism evidence="2 3">
    <name type="scientific">Sordaria macrospora</name>
    <dbReference type="NCBI Taxonomy" id="5147"/>
    <lineage>
        <taxon>Eukaryota</taxon>
        <taxon>Fungi</taxon>
        <taxon>Dikarya</taxon>
        <taxon>Ascomycota</taxon>
        <taxon>Pezizomycotina</taxon>
        <taxon>Sordariomycetes</taxon>
        <taxon>Sordariomycetidae</taxon>
        <taxon>Sordariales</taxon>
        <taxon>Sordariaceae</taxon>
        <taxon>Sordaria</taxon>
    </lineage>
</organism>
<sequence>MPVLALGFVLRACTLSASEIERIIQRIIPPSEATVYGQSYLPCSWSPYGVLGPQLQDVARDWLVVVGFRDPNPITGLSGGLANDVQAQNLHRQVAGATRSGPRATYEEREIYVSNPKADFSLQHRNPYYDDLGGFVVRQERLLDAFPSYSEKWKLNSQTTVDWGYWRREENMGIGKRS</sequence>
<feature type="chain" id="PRO_5035752325" evidence="1">
    <location>
        <begin position="18"/>
        <end position="178"/>
    </location>
</feature>
<protein>
    <submittedName>
        <fullName evidence="2">Uncharacterized protein</fullName>
    </submittedName>
</protein>
<keyword evidence="1" id="KW-0732">Signal</keyword>
<dbReference type="VEuPathDB" id="FungiDB:SMAC_07443"/>
<name>A0A8S8ZIK9_SORMA</name>
<proteinExistence type="predicted"/>
<feature type="signal peptide" evidence="1">
    <location>
        <begin position="1"/>
        <end position="17"/>
    </location>
</feature>
<evidence type="ECO:0000313" key="2">
    <source>
        <dbReference type="EMBL" id="KAA8630497.1"/>
    </source>
</evidence>
<evidence type="ECO:0000313" key="3">
    <source>
        <dbReference type="Proteomes" id="UP000433876"/>
    </source>
</evidence>
<reference evidence="2 3" key="1">
    <citation type="submission" date="2017-07" db="EMBL/GenBank/DDBJ databases">
        <title>Genome sequence of the Sordaria macrospora wild type strain R19027.</title>
        <authorList>
            <person name="Nowrousian M."/>
            <person name="Teichert I."/>
            <person name="Kueck U."/>
        </authorList>
    </citation>
    <scope>NUCLEOTIDE SEQUENCE [LARGE SCALE GENOMIC DNA]</scope>
    <source>
        <strain evidence="2 3">R19027</strain>
        <tissue evidence="2">Mycelium</tissue>
    </source>
</reference>
<dbReference type="AlphaFoldDB" id="A0A8S8ZIK9"/>
<gene>
    <name evidence="2" type="ORF">SMACR_07443</name>
</gene>
<dbReference type="Proteomes" id="UP000433876">
    <property type="component" value="Unassembled WGS sequence"/>
</dbReference>